<evidence type="ECO:0000313" key="1">
    <source>
        <dbReference type="EMBL" id="KAL0418080.1"/>
    </source>
</evidence>
<comment type="caution">
    <text evidence="1">The sequence shown here is derived from an EMBL/GenBank/DDBJ whole genome shotgun (WGS) entry which is preliminary data.</text>
</comment>
<reference evidence="1" key="2">
    <citation type="journal article" date="2024" name="Plant">
        <title>Genomic evolution and insights into agronomic trait innovations of Sesamum species.</title>
        <authorList>
            <person name="Miao H."/>
            <person name="Wang L."/>
            <person name="Qu L."/>
            <person name="Liu H."/>
            <person name="Sun Y."/>
            <person name="Le M."/>
            <person name="Wang Q."/>
            <person name="Wei S."/>
            <person name="Zheng Y."/>
            <person name="Lin W."/>
            <person name="Duan Y."/>
            <person name="Cao H."/>
            <person name="Xiong S."/>
            <person name="Wang X."/>
            <person name="Wei L."/>
            <person name="Li C."/>
            <person name="Ma Q."/>
            <person name="Ju M."/>
            <person name="Zhao R."/>
            <person name="Li G."/>
            <person name="Mu C."/>
            <person name="Tian Q."/>
            <person name="Mei H."/>
            <person name="Zhang T."/>
            <person name="Gao T."/>
            <person name="Zhang H."/>
        </authorList>
    </citation>
    <scope>NUCLEOTIDE SEQUENCE</scope>
    <source>
        <strain evidence="1">G02</strain>
    </source>
</reference>
<name>A0AAW2UPC2_SESRA</name>
<reference evidence="1" key="1">
    <citation type="submission" date="2020-06" db="EMBL/GenBank/DDBJ databases">
        <authorList>
            <person name="Li T."/>
            <person name="Hu X."/>
            <person name="Zhang T."/>
            <person name="Song X."/>
            <person name="Zhang H."/>
            <person name="Dai N."/>
            <person name="Sheng W."/>
            <person name="Hou X."/>
            <person name="Wei L."/>
        </authorList>
    </citation>
    <scope>NUCLEOTIDE SEQUENCE</scope>
    <source>
        <strain evidence="1">G02</strain>
        <tissue evidence="1">Leaf</tissue>
    </source>
</reference>
<dbReference type="AlphaFoldDB" id="A0AAW2UPC2"/>
<gene>
    <name evidence="1" type="ORF">Sradi_1221500</name>
</gene>
<dbReference type="EMBL" id="JACGWJ010000005">
    <property type="protein sequence ID" value="KAL0418080.1"/>
    <property type="molecule type" value="Genomic_DNA"/>
</dbReference>
<proteinExistence type="predicted"/>
<sequence>MAKRLALYFPHHLQKKSRTVYGLLMPGNHPLLHQKHKLQMMPKPLEHYRGEDIFKSSFPEKRVQPEQLTN</sequence>
<protein>
    <submittedName>
        <fullName evidence="1">Uncharacterized protein</fullName>
    </submittedName>
</protein>
<organism evidence="1">
    <name type="scientific">Sesamum radiatum</name>
    <name type="common">Black benniseed</name>
    <dbReference type="NCBI Taxonomy" id="300843"/>
    <lineage>
        <taxon>Eukaryota</taxon>
        <taxon>Viridiplantae</taxon>
        <taxon>Streptophyta</taxon>
        <taxon>Embryophyta</taxon>
        <taxon>Tracheophyta</taxon>
        <taxon>Spermatophyta</taxon>
        <taxon>Magnoliopsida</taxon>
        <taxon>eudicotyledons</taxon>
        <taxon>Gunneridae</taxon>
        <taxon>Pentapetalae</taxon>
        <taxon>asterids</taxon>
        <taxon>lamiids</taxon>
        <taxon>Lamiales</taxon>
        <taxon>Pedaliaceae</taxon>
        <taxon>Sesamum</taxon>
    </lineage>
</organism>
<accession>A0AAW2UPC2</accession>